<dbReference type="EMBL" id="JAUKUA010000007">
    <property type="protein sequence ID" value="KAK0704538.1"/>
    <property type="molecule type" value="Genomic_DNA"/>
</dbReference>
<dbReference type="Pfam" id="PF26639">
    <property type="entry name" value="Het-6_barrel"/>
    <property type="match status" value="1"/>
</dbReference>
<dbReference type="Proteomes" id="UP001172102">
    <property type="component" value="Unassembled WGS sequence"/>
</dbReference>
<evidence type="ECO:0000256" key="1">
    <source>
        <dbReference type="SAM" id="MobiDB-lite"/>
    </source>
</evidence>
<evidence type="ECO:0000259" key="2">
    <source>
        <dbReference type="Pfam" id="PF06985"/>
    </source>
</evidence>
<keyword evidence="4" id="KW-1185">Reference proteome</keyword>
<organism evidence="3 4">
    <name type="scientific">Lasiosphaeris hirsuta</name>
    <dbReference type="NCBI Taxonomy" id="260670"/>
    <lineage>
        <taxon>Eukaryota</taxon>
        <taxon>Fungi</taxon>
        <taxon>Dikarya</taxon>
        <taxon>Ascomycota</taxon>
        <taxon>Pezizomycotina</taxon>
        <taxon>Sordariomycetes</taxon>
        <taxon>Sordariomycetidae</taxon>
        <taxon>Sordariales</taxon>
        <taxon>Lasiosphaeriaceae</taxon>
        <taxon>Lasiosphaeris</taxon>
    </lineage>
</organism>
<feature type="region of interest" description="Disordered" evidence="1">
    <location>
        <begin position="1"/>
        <end position="21"/>
    </location>
</feature>
<dbReference type="InterPro" id="IPR010730">
    <property type="entry name" value="HET"/>
</dbReference>
<proteinExistence type="predicted"/>
<feature type="domain" description="Heterokaryon incompatibility" evidence="2">
    <location>
        <begin position="65"/>
        <end position="225"/>
    </location>
</feature>
<dbReference type="Pfam" id="PF06985">
    <property type="entry name" value="HET"/>
    <property type="match status" value="1"/>
</dbReference>
<sequence>MGQSPGPTSVTPLPNTSFQYKPLPSRSTIRILHLQRRLRDYDKSFESLPLRGSLIERAIDSGFEYCALSYTWGDPAPCETIEIDGRTMGITASCASALRRMLRGKTERYIWVDSICINQANTPDALDERGSQVAMMDQIYRGAEKVLVHLGPGDAASDVACDALKSLMRYYLGAKHGIGGPMEEYRQKYEELADDVLAITPEYPYGKLYGVFRLPWFRRTWVVQEVALGRNVMFYCGEKMMHLKTVLVGADFTRLPYSKIASDPVSGHWRTYVEYHDSMNEFIRRREEGEPLSEMVGGLTLSHVLMLPALTLEATRPEDKVHGMYGICKRLGLELPEPDYKKPLATVYTEAAQAVLRYDSDLGILAHVCESSGWELGIPSWVPNFSGSARHWTPSNPPHMPISSRTKSNVSASSVREYEYALGGQGLQVKGRRSSLVSAVGLPWMADASKTMLGGASQAENIQLIDSLLPCLPGWLEVVQSRSDHPDEQTAMRMLAHALIQDVDRPISDQELTSFSHNLAVMMHWATTGVRLATSPQDDSLSPSDMAALLLGVQSMAAILGRLIGLQWKVVFRTSDGHIGVGTHTVQDDDIMAVLHGFRMVAILRPWGEWYRYVGPAYVDGIMEGEFWNATSEADDEWFTLV</sequence>
<comment type="caution">
    <text evidence="3">The sequence shown here is derived from an EMBL/GenBank/DDBJ whole genome shotgun (WGS) entry which is preliminary data.</text>
</comment>
<evidence type="ECO:0000313" key="4">
    <source>
        <dbReference type="Proteomes" id="UP001172102"/>
    </source>
</evidence>
<evidence type="ECO:0000313" key="3">
    <source>
        <dbReference type="EMBL" id="KAK0704538.1"/>
    </source>
</evidence>
<accession>A0AA40DLT9</accession>
<dbReference type="InterPro" id="IPR052895">
    <property type="entry name" value="HetReg/Transcr_Mod"/>
</dbReference>
<dbReference type="PANTHER" id="PTHR24148">
    <property type="entry name" value="ANKYRIN REPEAT DOMAIN-CONTAINING PROTEIN 39 HOMOLOG-RELATED"/>
    <property type="match status" value="1"/>
</dbReference>
<dbReference type="AlphaFoldDB" id="A0AA40DLT9"/>
<feature type="compositionally biased region" description="Polar residues" evidence="1">
    <location>
        <begin position="1"/>
        <end position="19"/>
    </location>
</feature>
<protein>
    <submittedName>
        <fullName evidence="3">Heterokaryon incompatibility protein-domain-containing protein</fullName>
    </submittedName>
</protein>
<reference evidence="3" key="1">
    <citation type="submission" date="2023-06" db="EMBL/GenBank/DDBJ databases">
        <title>Genome-scale phylogeny and comparative genomics of the fungal order Sordariales.</title>
        <authorList>
            <consortium name="Lawrence Berkeley National Laboratory"/>
            <person name="Hensen N."/>
            <person name="Bonometti L."/>
            <person name="Westerberg I."/>
            <person name="Brannstrom I.O."/>
            <person name="Guillou S."/>
            <person name="Cros-Aarteil S."/>
            <person name="Calhoun S."/>
            <person name="Haridas S."/>
            <person name="Kuo A."/>
            <person name="Mondo S."/>
            <person name="Pangilinan J."/>
            <person name="Riley R."/>
            <person name="Labutti K."/>
            <person name="Andreopoulos B."/>
            <person name="Lipzen A."/>
            <person name="Chen C."/>
            <person name="Yanf M."/>
            <person name="Daum C."/>
            <person name="Ng V."/>
            <person name="Clum A."/>
            <person name="Steindorff A."/>
            <person name="Ohm R."/>
            <person name="Martin F."/>
            <person name="Silar P."/>
            <person name="Natvig D."/>
            <person name="Lalanne C."/>
            <person name="Gautier V."/>
            <person name="Ament-Velasquez S.L."/>
            <person name="Kruys A."/>
            <person name="Hutchinson M.I."/>
            <person name="Powell A.J."/>
            <person name="Barry K."/>
            <person name="Miller A.N."/>
            <person name="Grigoriev I.V."/>
            <person name="Debuchy R."/>
            <person name="Gladieux P."/>
            <person name="Thoren M.H."/>
            <person name="Johannesson H."/>
        </authorList>
    </citation>
    <scope>NUCLEOTIDE SEQUENCE</scope>
    <source>
        <strain evidence="3">SMH4607-1</strain>
    </source>
</reference>
<gene>
    <name evidence="3" type="ORF">B0H67DRAFT_557320</name>
</gene>
<dbReference type="PANTHER" id="PTHR24148:SF73">
    <property type="entry name" value="HET DOMAIN PROTEIN (AFU_ORTHOLOGUE AFUA_8G01020)"/>
    <property type="match status" value="1"/>
</dbReference>
<name>A0AA40DLT9_9PEZI</name>